<feature type="region of interest" description="Disordered" evidence="1">
    <location>
        <begin position="1"/>
        <end position="26"/>
    </location>
</feature>
<keyword evidence="3" id="KW-1185">Reference proteome</keyword>
<sequence length="98" mass="10669">MESINVCDLNSSSSSSNKENIPPLSVNQATPFLANVPPTKKTFKRRVRRPLDDITHLFKNSAVSSLGEGNCSIATSAPSVSVCVSKSRKRKTFEEAEE</sequence>
<dbReference type="AlphaFoldDB" id="A0AAD6LZQ6"/>
<comment type="caution">
    <text evidence="2">The sequence shown here is derived from an EMBL/GenBank/DDBJ whole genome shotgun (WGS) entry which is preliminary data.</text>
</comment>
<dbReference type="Proteomes" id="UP001164929">
    <property type="component" value="Chromosome 13"/>
</dbReference>
<accession>A0AAD6LZQ6</accession>
<evidence type="ECO:0000313" key="3">
    <source>
        <dbReference type="Proteomes" id="UP001164929"/>
    </source>
</evidence>
<evidence type="ECO:0000313" key="2">
    <source>
        <dbReference type="EMBL" id="KAJ6975689.1"/>
    </source>
</evidence>
<dbReference type="EMBL" id="JAQIZT010000013">
    <property type="protein sequence ID" value="KAJ6975689.1"/>
    <property type="molecule type" value="Genomic_DNA"/>
</dbReference>
<protein>
    <submittedName>
        <fullName evidence="2">Uncharacterized protein</fullName>
    </submittedName>
</protein>
<name>A0AAD6LZQ6_9ROSI</name>
<evidence type="ECO:0000256" key="1">
    <source>
        <dbReference type="SAM" id="MobiDB-lite"/>
    </source>
</evidence>
<gene>
    <name evidence="2" type="ORF">NC653_031502</name>
</gene>
<organism evidence="2 3">
    <name type="scientific">Populus alba x Populus x berolinensis</name>
    <dbReference type="NCBI Taxonomy" id="444605"/>
    <lineage>
        <taxon>Eukaryota</taxon>
        <taxon>Viridiplantae</taxon>
        <taxon>Streptophyta</taxon>
        <taxon>Embryophyta</taxon>
        <taxon>Tracheophyta</taxon>
        <taxon>Spermatophyta</taxon>
        <taxon>Magnoliopsida</taxon>
        <taxon>eudicotyledons</taxon>
        <taxon>Gunneridae</taxon>
        <taxon>Pentapetalae</taxon>
        <taxon>rosids</taxon>
        <taxon>fabids</taxon>
        <taxon>Malpighiales</taxon>
        <taxon>Salicaceae</taxon>
        <taxon>Saliceae</taxon>
        <taxon>Populus</taxon>
    </lineage>
</organism>
<reference evidence="2" key="1">
    <citation type="journal article" date="2023" name="Mol. Ecol. Resour.">
        <title>Chromosome-level genome assembly of a triploid poplar Populus alba 'Berolinensis'.</title>
        <authorList>
            <person name="Chen S."/>
            <person name="Yu Y."/>
            <person name="Wang X."/>
            <person name="Wang S."/>
            <person name="Zhang T."/>
            <person name="Zhou Y."/>
            <person name="He R."/>
            <person name="Meng N."/>
            <person name="Wang Y."/>
            <person name="Liu W."/>
            <person name="Liu Z."/>
            <person name="Liu J."/>
            <person name="Guo Q."/>
            <person name="Huang H."/>
            <person name="Sederoff R.R."/>
            <person name="Wang G."/>
            <person name="Qu G."/>
            <person name="Chen S."/>
        </authorList>
    </citation>
    <scope>NUCLEOTIDE SEQUENCE</scope>
    <source>
        <strain evidence="2">SC-2020</strain>
    </source>
</reference>
<proteinExistence type="predicted"/>